<keyword evidence="1" id="KW-0472">Membrane</keyword>
<evidence type="ECO:0000313" key="2">
    <source>
        <dbReference type="EMBL" id="EEL70817.1"/>
    </source>
</evidence>
<feature type="transmembrane region" description="Helical" evidence="1">
    <location>
        <begin position="18"/>
        <end position="36"/>
    </location>
</feature>
<sequence length="37" mass="4319">MYEKMQHNIGFSNLVNDLIYIFAYLCLGVLMPLLILD</sequence>
<gene>
    <name evidence="2" type="ORF">bcere0026_22710</name>
</gene>
<organism evidence="2">
    <name type="scientific">Bacillus mycoides</name>
    <dbReference type="NCBI Taxonomy" id="1405"/>
    <lineage>
        <taxon>Bacteria</taxon>
        <taxon>Bacillati</taxon>
        <taxon>Bacillota</taxon>
        <taxon>Bacilli</taxon>
        <taxon>Bacillales</taxon>
        <taxon>Bacillaceae</taxon>
        <taxon>Bacillus</taxon>
        <taxon>Bacillus cereus group</taxon>
    </lineage>
</organism>
<dbReference type="EMBL" id="ACMP01000068">
    <property type="protein sequence ID" value="EEL70817.1"/>
    <property type="molecule type" value="Genomic_DNA"/>
</dbReference>
<name>C2XUA0_BACMY</name>
<protein>
    <submittedName>
        <fullName evidence="2">Uncharacterized protein</fullName>
    </submittedName>
</protein>
<proteinExistence type="predicted"/>
<dbReference type="Proteomes" id="UP000001753">
    <property type="component" value="Chromosome"/>
</dbReference>
<dbReference type="HOGENOM" id="CLU_3339828_0_0_9"/>
<comment type="caution">
    <text evidence="2">The sequence shown here is derived from an EMBL/GenBank/DDBJ whole genome shotgun (WGS) entry which is preliminary data.</text>
</comment>
<keyword evidence="1" id="KW-1133">Transmembrane helix</keyword>
<reference evidence="2" key="1">
    <citation type="journal article" date="2012" name="Genome Res.">
        <title>Genomic characterization of the Bacillus cereus sensu lato species: Backdrop to the evolution of Bacillus anthracis.</title>
        <authorList>
            <person name="Zwick M.E."/>
            <person name="Joseph S.J."/>
            <person name="Didelot X."/>
            <person name="Chen P.E."/>
            <person name="Bishop-Lilly K.A."/>
            <person name="Stewart A.C."/>
            <person name="Willner K."/>
            <person name="Nolan N."/>
            <person name="Lentz S."/>
            <person name="Thomason M.K."/>
            <person name="Sozhamannan S."/>
            <person name="Mateczun A.J."/>
            <person name="Du L."/>
            <person name="Read T.D."/>
        </authorList>
    </citation>
    <scope>NUCLEOTIDE SEQUENCE [LARGE SCALE GENOMIC DNA]</scope>
    <source>
        <strain evidence="2">AH603</strain>
    </source>
</reference>
<dbReference type="AlphaFoldDB" id="C2XUA0"/>
<keyword evidence="1" id="KW-0812">Transmembrane</keyword>
<accession>C2XUA0</accession>
<evidence type="ECO:0000256" key="1">
    <source>
        <dbReference type="SAM" id="Phobius"/>
    </source>
</evidence>